<protein>
    <submittedName>
        <fullName evidence="1">Uncharacterized protein</fullName>
    </submittedName>
</protein>
<organism evidence="1">
    <name type="scientific">Anguilla anguilla</name>
    <name type="common">European freshwater eel</name>
    <name type="synonym">Muraena anguilla</name>
    <dbReference type="NCBI Taxonomy" id="7936"/>
    <lineage>
        <taxon>Eukaryota</taxon>
        <taxon>Metazoa</taxon>
        <taxon>Chordata</taxon>
        <taxon>Craniata</taxon>
        <taxon>Vertebrata</taxon>
        <taxon>Euteleostomi</taxon>
        <taxon>Actinopterygii</taxon>
        <taxon>Neopterygii</taxon>
        <taxon>Teleostei</taxon>
        <taxon>Anguilliformes</taxon>
        <taxon>Anguillidae</taxon>
        <taxon>Anguilla</taxon>
    </lineage>
</organism>
<evidence type="ECO:0000313" key="1">
    <source>
        <dbReference type="EMBL" id="JAH21828.1"/>
    </source>
</evidence>
<dbReference type="AlphaFoldDB" id="A0A0E9R0J5"/>
<proteinExistence type="predicted"/>
<reference evidence="1" key="2">
    <citation type="journal article" date="2015" name="Fish Shellfish Immunol.">
        <title>Early steps in the European eel (Anguilla anguilla)-Vibrio vulnificus interaction in the gills: Role of the RtxA13 toxin.</title>
        <authorList>
            <person name="Callol A."/>
            <person name="Pajuelo D."/>
            <person name="Ebbesson L."/>
            <person name="Teles M."/>
            <person name="MacKenzie S."/>
            <person name="Amaro C."/>
        </authorList>
    </citation>
    <scope>NUCLEOTIDE SEQUENCE</scope>
</reference>
<dbReference type="EMBL" id="GBXM01086749">
    <property type="protein sequence ID" value="JAH21828.1"/>
    <property type="molecule type" value="Transcribed_RNA"/>
</dbReference>
<accession>A0A0E9R0J5</accession>
<reference evidence="1" key="1">
    <citation type="submission" date="2014-11" db="EMBL/GenBank/DDBJ databases">
        <authorList>
            <person name="Amaro Gonzalez C."/>
        </authorList>
    </citation>
    <scope>NUCLEOTIDE SEQUENCE</scope>
</reference>
<sequence length="26" mass="3174">MHKDTMLDNRWRCRQLHLTVSAFQVS</sequence>
<name>A0A0E9R0J5_ANGAN</name>